<dbReference type="Proteomes" id="UP000472271">
    <property type="component" value="Chromosome 2"/>
</dbReference>
<evidence type="ECO:0000259" key="2">
    <source>
        <dbReference type="PROSITE" id="PS50041"/>
    </source>
</evidence>
<proteinExistence type="predicted"/>
<sequence>MASTLFVIAFLCGLWIEANAQTDPGDFCQECPPGWTTFDKRCYLFHKQEKDWADAERTCTSLGANLASIRNAGVYKFLRQMILRVTGSNKKTWAGGYDAPKEGVWLWSDGFHFDFKAWPKGEPNNLGGEHCMEFNLRGKDYVNDAKCTTRNSFICAKDP</sequence>
<evidence type="ECO:0000256" key="1">
    <source>
        <dbReference type="SAM" id="SignalP"/>
    </source>
</evidence>
<keyword evidence="4" id="KW-1185">Reference proteome</keyword>
<dbReference type="SMART" id="SM00034">
    <property type="entry name" value="CLECT"/>
    <property type="match status" value="1"/>
</dbReference>
<dbReference type="FunCoup" id="A0A673C4K8">
    <property type="interactions" value="841"/>
</dbReference>
<dbReference type="PANTHER" id="PTHR22803">
    <property type="entry name" value="MANNOSE, PHOSPHOLIPASE, LECTIN RECEPTOR RELATED"/>
    <property type="match status" value="1"/>
</dbReference>
<dbReference type="InterPro" id="IPR016187">
    <property type="entry name" value="CTDL_fold"/>
</dbReference>
<dbReference type="InterPro" id="IPR001304">
    <property type="entry name" value="C-type_lectin-like"/>
</dbReference>
<gene>
    <name evidence="3" type="primary">LOC115434948</name>
</gene>
<reference evidence="3" key="2">
    <citation type="submission" date="2025-08" db="UniProtKB">
        <authorList>
            <consortium name="Ensembl"/>
        </authorList>
    </citation>
    <scope>IDENTIFICATION</scope>
</reference>
<feature type="domain" description="C-type lectin" evidence="2">
    <location>
        <begin position="38"/>
        <end position="156"/>
    </location>
</feature>
<dbReference type="InParanoid" id="A0A673C4K8"/>
<dbReference type="RefSeq" id="XP_030012950.1">
    <property type="nucleotide sequence ID" value="XM_030157090.1"/>
</dbReference>
<feature type="chain" id="PRO_5025690237" evidence="1">
    <location>
        <begin position="21"/>
        <end position="159"/>
    </location>
</feature>
<evidence type="ECO:0000313" key="4">
    <source>
        <dbReference type="Proteomes" id="UP000472271"/>
    </source>
</evidence>
<dbReference type="Gene3D" id="3.10.100.10">
    <property type="entry name" value="Mannose-Binding Protein A, subunit A"/>
    <property type="match status" value="1"/>
</dbReference>
<feature type="signal peptide" evidence="1">
    <location>
        <begin position="1"/>
        <end position="20"/>
    </location>
</feature>
<dbReference type="AlphaFoldDB" id="A0A673C4K8"/>
<dbReference type="GeneID" id="115434948"/>
<dbReference type="PROSITE" id="PS50041">
    <property type="entry name" value="C_TYPE_LECTIN_2"/>
    <property type="match status" value="1"/>
</dbReference>
<reference evidence="3" key="1">
    <citation type="submission" date="2019-06" db="EMBL/GenBank/DDBJ databases">
        <authorList>
            <consortium name="Wellcome Sanger Institute Data Sharing"/>
        </authorList>
    </citation>
    <scope>NUCLEOTIDE SEQUENCE [LARGE SCALE GENOMIC DNA]</scope>
</reference>
<dbReference type="InterPro" id="IPR016186">
    <property type="entry name" value="C-type_lectin-like/link_sf"/>
</dbReference>
<name>A0A673C4K8_9TELE</name>
<dbReference type="Pfam" id="PF00059">
    <property type="entry name" value="Lectin_C"/>
    <property type="match status" value="1"/>
</dbReference>
<reference evidence="3" key="3">
    <citation type="submission" date="2025-09" db="UniProtKB">
        <authorList>
            <consortium name="Ensembl"/>
        </authorList>
    </citation>
    <scope>IDENTIFICATION</scope>
</reference>
<dbReference type="CDD" id="cd00037">
    <property type="entry name" value="CLECT"/>
    <property type="match status" value="1"/>
</dbReference>
<dbReference type="PRINTS" id="PR01504">
    <property type="entry name" value="PNCREATITSAP"/>
</dbReference>
<dbReference type="InterPro" id="IPR050111">
    <property type="entry name" value="C-type_lectin/snaclec_domain"/>
</dbReference>
<dbReference type="OrthoDB" id="441660at2759"/>
<keyword evidence="1" id="KW-0732">Signal</keyword>
<evidence type="ECO:0000313" key="3">
    <source>
        <dbReference type="Ensembl" id="ENSSORP00005048189.1"/>
    </source>
</evidence>
<accession>A0A673C4K8</accession>
<protein>
    <submittedName>
        <fullName evidence="3">Galactose-specific lectin nattectin-like</fullName>
    </submittedName>
</protein>
<organism evidence="3 4">
    <name type="scientific">Sphaeramia orbicularis</name>
    <name type="common">orbiculate cardinalfish</name>
    <dbReference type="NCBI Taxonomy" id="375764"/>
    <lineage>
        <taxon>Eukaryota</taxon>
        <taxon>Metazoa</taxon>
        <taxon>Chordata</taxon>
        <taxon>Craniata</taxon>
        <taxon>Vertebrata</taxon>
        <taxon>Euteleostomi</taxon>
        <taxon>Actinopterygii</taxon>
        <taxon>Neopterygii</taxon>
        <taxon>Teleostei</taxon>
        <taxon>Neoteleostei</taxon>
        <taxon>Acanthomorphata</taxon>
        <taxon>Gobiaria</taxon>
        <taxon>Kurtiformes</taxon>
        <taxon>Apogonoidei</taxon>
        <taxon>Apogonidae</taxon>
        <taxon>Apogoninae</taxon>
        <taxon>Sphaeramia</taxon>
    </lineage>
</organism>
<dbReference type="Ensembl" id="ENSSORT00005049378.1">
    <property type="protein sequence ID" value="ENSSORP00005048189.1"/>
    <property type="gene ID" value="ENSSORG00005021998.1"/>
</dbReference>
<dbReference type="SUPFAM" id="SSF56436">
    <property type="entry name" value="C-type lectin-like"/>
    <property type="match status" value="1"/>
</dbReference>